<dbReference type="Proteomes" id="UP001184614">
    <property type="component" value="Unassembled WGS sequence"/>
</dbReference>
<dbReference type="EMBL" id="JAVDQT010000017">
    <property type="protein sequence ID" value="MDR6434838.1"/>
    <property type="molecule type" value="Genomic_DNA"/>
</dbReference>
<dbReference type="InterPro" id="IPR000834">
    <property type="entry name" value="Peptidase_M14"/>
</dbReference>
<dbReference type="Pfam" id="PF00246">
    <property type="entry name" value="Peptidase_M14"/>
    <property type="match status" value="1"/>
</dbReference>
<sequence length="409" mass="46875">MQQLSGTRNELFSDRSLNVIEPKTMKITSDFYGGSIEIINCRVDAPITLRLRRDPQTRFAQSFYFGLSDCTLPCTITIEDVDQSSFPKGWNNYQAFASHDQKDWSRCETQYQDGNLLISHKPSDKTTYYAYFPPYLDTHHSALLDFCRHDPRTKVETLCASSDTDTVELISVGCESANAPRIWILARQHPGETQPSWWMEGFVRLLLDPQNQASLHLLTQARFQIIPNMNPDGSRIGNYRTNIHGQNLNASWDRATLSETPAVYCVIKAMETFGVDLCLDIHGDEEIPYVFIASVDRKLPLPPKIIAKLDLFERQLCKADPFYKRQALEREHIKAMPAAFCAPYLMKRFNIPAVTLELPFRRYNADGFSAQDYGINECMRSGRIAISILLKYLDEQKKKVPEAYTDWIS</sequence>
<keyword evidence="5" id="KW-1185">Reference proteome</keyword>
<dbReference type="SUPFAM" id="SSF53187">
    <property type="entry name" value="Zn-dependent exopeptidases"/>
    <property type="match status" value="1"/>
</dbReference>
<comment type="cofactor">
    <cofactor evidence="1">
        <name>Zn(2+)</name>
        <dbReference type="ChEBI" id="CHEBI:29105"/>
    </cofactor>
</comment>
<dbReference type="Gene3D" id="2.60.40.3120">
    <property type="match status" value="1"/>
</dbReference>
<name>A0ABU1MFX7_9HYPH</name>
<feature type="active site" description="Proton donor/acceptor" evidence="2">
    <location>
        <position position="357"/>
    </location>
</feature>
<dbReference type="InterPro" id="IPR050821">
    <property type="entry name" value="Cytosolic_carboxypeptidase"/>
</dbReference>
<dbReference type="Gene3D" id="3.40.630.10">
    <property type="entry name" value="Zn peptidases"/>
    <property type="match status" value="1"/>
</dbReference>
<comment type="similarity">
    <text evidence="2">Belongs to the peptidase M14 family.</text>
</comment>
<evidence type="ECO:0000259" key="3">
    <source>
        <dbReference type="PROSITE" id="PS52035"/>
    </source>
</evidence>
<evidence type="ECO:0000313" key="4">
    <source>
        <dbReference type="EMBL" id="MDR6434838.1"/>
    </source>
</evidence>
<evidence type="ECO:0000256" key="1">
    <source>
        <dbReference type="ARBA" id="ARBA00001947"/>
    </source>
</evidence>
<dbReference type="PANTHER" id="PTHR12756:SF11">
    <property type="entry name" value="CYTOSOLIC CARBOXYPEPTIDASE 1"/>
    <property type="match status" value="1"/>
</dbReference>
<dbReference type="Pfam" id="PF18027">
    <property type="entry name" value="Pepdidase_M14_N"/>
    <property type="match status" value="1"/>
</dbReference>
<feature type="domain" description="Peptidase M14" evidence="3">
    <location>
        <begin position="131"/>
        <end position="393"/>
    </location>
</feature>
<dbReference type="PROSITE" id="PS52035">
    <property type="entry name" value="PEPTIDASE_M14"/>
    <property type="match status" value="1"/>
</dbReference>
<comment type="caution">
    <text evidence="4">The sequence shown here is derived from an EMBL/GenBank/DDBJ whole genome shotgun (WGS) entry which is preliminary data.</text>
</comment>
<dbReference type="InterPro" id="IPR040626">
    <property type="entry name" value="Pepdidase_M14_N"/>
</dbReference>
<organism evidence="4 5">
    <name type="scientific">Brucella pseudogrignonensis</name>
    <dbReference type="NCBI Taxonomy" id="419475"/>
    <lineage>
        <taxon>Bacteria</taxon>
        <taxon>Pseudomonadati</taxon>
        <taxon>Pseudomonadota</taxon>
        <taxon>Alphaproteobacteria</taxon>
        <taxon>Hyphomicrobiales</taxon>
        <taxon>Brucellaceae</taxon>
        <taxon>Brucella/Ochrobactrum group</taxon>
        <taxon>Brucella</taxon>
    </lineage>
</organism>
<protein>
    <submittedName>
        <fullName evidence="4">Deacylase</fullName>
    </submittedName>
</protein>
<evidence type="ECO:0000313" key="5">
    <source>
        <dbReference type="Proteomes" id="UP001184614"/>
    </source>
</evidence>
<reference evidence="4 5" key="1">
    <citation type="submission" date="2023-07" db="EMBL/GenBank/DDBJ databases">
        <title>Sorghum-associated microbial communities from plants grown in Nebraska, USA.</title>
        <authorList>
            <person name="Schachtman D."/>
        </authorList>
    </citation>
    <scope>NUCLEOTIDE SEQUENCE [LARGE SCALE GENOMIC DNA]</scope>
    <source>
        <strain evidence="4 5">DS1730</strain>
    </source>
</reference>
<dbReference type="RefSeq" id="WP_310016386.1">
    <property type="nucleotide sequence ID" value="NZ_JAVDQT010000017.1"/>
</dbReference>
<gene>
    <name evidence="4" type="ORF">J2782_004592</name>
</gene>
<accession>A0ABU1MFX7</accession>
<dbReference type="PANTHER" id="PTHR12756">
    <property type="entry name" value="CYTOSOLIC CARBOXYPEPTIDASE"/>
    <property type="match status" value="1"/>
</dbReference>
<evidence type="ECO:0000256" key="2">
    <source>
        <dbReference type="PROSITE-ProRule" id="PRU01379"/>
    </source>
</evidence>
<proteinExistence type="inferred from homology"/>